<comment type="caution">
    <text evidence="1">The sequence shown here is derived from an EMBL/GenBank/DDBJ whole genome shotgun (WGS) entry which is preliminary data.</text>
</comment>
<reference evidence="1 2" key="1">
    <citation type="submission" date="2018-10" db="EMBL/GenBank/DDBJ databases">
        <title>Sequencing the genomes of 1000 actinobacteria strains.</title>
        <authorList>
            <person name="Klenk H.-P."/>
        </authorList>
    </citation>
    <scope>NUCLEOTIDE SEQUENCE [LARGE SCALE GENOMIC DNA]</scope>
    <source>
        <strain evidence="1 2">DSM 17894</strain>
    </source>
</reference>
<proteinExistence type="predicted"/>
<name>A0A495IDB7_9MICO</name>
<accession>A0A495IDB7</accession>
<dbReference type="AlphaFoldDB" id="A0A495IDB7"/>
<evidence type="ECO:0000313" key="1">
    <source>
        <dbReference type="EMBL" id="RKR72996.1"/>
    </source>
</evidence>
<dbReference type="Proteomes" id="UP000280008">
    <property type="component" value="Unassembled WGS sequence"/>
</dbReference>
<sequence>MSGRRAPVPLFRGLTVGLVLPDRAFGAAVDIDGLLVEPDLHFQATARSSRLLLMPRLGAFSRLLLEWENLPEIGTFTARTFPPGAGAAAPFDDDELHRLETWMRDVAVLLHQHRDRIRASAERAVRDASAGLDTSLPDEVPEHSHVVSAVIGTRVAGPSASTPFGVVDVSEPRILPSRPSTDEMLVTERSTGRLLGRRITERAGDEIVSVDLHPELPAVDEALLSSAYEQHIVREVLFDDVWQTFVHLLAGLEAPASVTYLV</sequence>
<keyword evidence="2" id="KW-1185">Reference proteome</keyword>
<gene>
    <name evidence="1" type="ORF">C8E83_0078</name>
</gene>
<protein>
    <submittedName>
        <fullName evidence="1">Uncharacterized protein</fullName>
    </submittedName>
</protein>
<organism evidence="1 2">
    <name type="scientific">Frondihabitans australicus</name>
    <dbReference type="NCBI Taxonomy" id="386892"/>
    <lineage>
        <taxon>Bacteria</taxon>
        <taxon>Bacillati</taxon>
        <taxon>Actinomycetota</taxon>
        <taxon>Actinomycetes</taxon>
        <taxon>Micrococcales</taxon>
        <taxon>Microbacteriaceae</taxon>
        <taxon>Frondihabitans</taxon>
    </lineage>
</organism>
<evidence type="ECO:0000313" key="2">
    <source>
        <dbReference type="Proteomes" id="UP000280008"/>
    </source>
</evidence>
<dbReference type="EMBL" id="RBKS01000001">
    <property type="protein sequence ID" value="RKR72996.1"/>
    <property type="molecule type" value="Genomic_DNA"/>
</dbReference>